<evidence type="ECO:0008006" key="2">
    <source>
        <dbReference type="Google" id="ProtNLM"/>
    </source>
</evidence>
<gene>
    <name evidence="1" type="ORF">HELGO_WM13727</name>
</gene>
<dbReference type="EMBL" id="CACVAU010000030">
    <property type="protein sequence ID" value="CAA6808819.1"/>
    <property type="molecule type" value="Genomic_DNA"/>
</dbReference>
<accession>A0A6S6T056</accession>
<organism evidence="1">
    <name type="scientific">uncultured Sulfurovum sp</name>
    <dbReference type="NCBI Taxonomy" id="269237"/>
    <lineage>
        <taxon>Bacteria</taxon>
        <taxon>Pseudomonadati</taxon>
        <taxon>Campylobacterota</taxon>
        <taxon>Epsilonproteobacteria</taxon>
        <taxon>Campylobacterales</taxon>
        <taxon>Sulfurovaceae</taxon>
        <taxon>Sulfurovum</taxon>
        <taxon>environmental samples</taxon>
    </lineage>
</organism>
<sequence length="210" mass="23873">MIEVATTILKEVSKEKMNDMPFNEINKKMSPRELLSNSGIIGNYNEVMSIEFDVSTFVIKSFLPKEGGEWSGEKGDSVWYPDREIIPKRPEGNTLTWGEILDKYEIDGIEFKDGEPDFSTISEGTVEIDDFSTDRSGNFTQADEQLAEKWTSEGKDGREWSPQDIKEYRKENNLSWHERSDMNTIDLVPQEVHGNVPHSGGISVAKSMNK</sequence>
<dbReference type="AlphaFoldDB" id="A0A6S6T056"/>
<protein>
    <recommendedName>
        <fullName evidence="2">HNH endonuclease</fullName>
    </recommendedName>
</protein>
<reference evidence="1" key="1">
    <citation type="submission" date="2020-01" db="EMBL/GenBank/DDBJ databases">
        <authorList>
            <person name="Meier V. D."/>
            <person name="Meier V D."/>
        </authorList>
    </citation>
    <scope>NUCLEOTIDE SEQUENCE</scope>
    <source>
        <strain evidence="1">HLG_WM_MAG_05</strain>
    </source>
</reference>
<dbReference type="Pfam" id="PF12639">
    <property type="entry name" value="Colicin-DNase"/>
    <property type="match status" value="1"/>
</dbReference>
<evidence type="ECO:0000313" key="1">
    <source>
        <dbReference type="EMBL" id="CAA6808819.1"/>
    </source>
</evidence>
<proteinExistence type="predicted"/>
<name>A0A6S6T056_9BACT</name>